<dbReference type="PANTHER" id="PTHR43155">
    <property type="entry name" value="CYCLIC DI-GMP PHOSPHODIESTERASE PA4108-RELATED"/>
    <property type="match status" value="1"/>
</dbReference>
<dbReference type="CDD" id="cd00077">
    <property type="entry name" value="HDc"/>
    <property type="match status" value="1"/>
</dbReference>
<evidence type="ECO:0000313" key="3">
    <source>
        <dbReference type="EMBL" id="AWB67001.1"/>
    </source>
</evidence>
<dbReference type="Gene3D" id="3.30.450.40">
    <property type="match status" value="1"/>
</dbReference>
<dbReference type="Gene3D" id="1.10.3210.10">
    <property type="entry name" value="Hypothetical protein af1432"/>
    <property type="match status" value="2"/>
</dbReference>
<dbReference type="InterPro" id="IPR003607">
    <property type="entry name" value="HD/PDEase_dom"/>
</dbReference>
<dbReference type="PROSITE" id="PS51832">
    <property type="entry name" value="HD_GYP"/>
    <property type="match status" value="1"/>
</dbReference>
<dbReference type="SUPFAM" id="SSF109604">
    <property type="entry name" value="HD-domain/PDEase-like"/>
    <property type="match status" value="1"/>
</dbReference>
<dbReference type="GO" id="GO:0008081">
    <property type="term" value="F:phosphoric diester hydrolase activity"/>
    <property type="evidence" value="ECO:0007669"/>
    <property type="project" value="UniProtKB-ARBA"/>
</dbReference>
<dbReference type="InterPro" id="IPR029016">
    <property type="entry name" value="GAF-like_dom_sf"/>
</dbReference>
<organism evidence="3 4">
    <name type="scientific">Saccharobesus litoralis</name>
    <dbReference type="NCBI Taxonomy" id="2172099"/>
    <lineage>
        <taxon>Bacteria</taxon>
        <taxon>Pseudomonadati</taxon>
        <taxon>Pseudomonadota</taxon>
        <taxon>Gammaproteobacteria</taxon>
        <taxon>Alteromonadales</taxon>
        <taxon>Alteromonadaceae</taxon>
        <taxon>Saccharobesus</taxon>
    </lineage>
</organism>
<proteinExistence type="predicted"/>
<dbReference type="SUPFAM" id="SSF55781">
    <property type="entry name" value="GAF domain-like"/>
    <property type="match status" value="1"/>
</dbReference>
<protein>
    <submittedName>
        <fullName evidence="3">Phosphohydrolase</fullName>
    </submittedName>
</protein>
<accession>A0A2S0VS04</accession>
<dbReference type="AlphaFoldDB" id="A0A2S0VS04"/>
<feature type="coiled-coil region" evidence="1">
    <location>
        <begin position="337"/>
        <end position="364"/>
    </location>
</feature>
<dbReference type="RefSeq" id="WP_108603053.1">
    <property type="nucleotide sequence ID" value="NZ_CP026604.1"/>
</dbReference>
<dbReference type="InterPro" id="IPR037522">
    <property type="entry name" value="HD_GYP_dom"/>
</dbReference>
<dbReference type="SMART" id="SM00065">
    <property type="entry name" value="GAF"/>
    <property type="match status" value="1"/>
</dbReference>
<dbReference type="EMBL" id="CP026604">
    <property type="protein sequence ID" value="AWB67001.1"/>
    <property type="molecule type" value="Genomic_DNA"/>
</dbReference>
<dbReference type="Pfam" id="PF01590">
    <property type="entry name" value="GAF"/>
    <property type="match status" value="1"/>
</dbReference>
<keyword evidence="4" id="KW-1185">Reference proteome</keyword>
<reference evidence="3 4" key="1">
    <citation type="submission" date="2018-01" db="EMBL/GenBank/DDBJ databases">
        <title>Genome sequence of a Cantenovulum-like bacteria.</title>
        <authorList>
            <person name="Tan W.R."/>
            <person name="Lau N.-S."/>
            <person name="Go F."/>
            <person name="Amirul A.-A.A."/>
        </authorList>
    </citation>
    <scope>NUCLEOTIDE SEQUENCE [LARGE SCALE GENOMIC DNA]</scope>
    <source>
        <strain evidence="3 4">CCB-QB4</strain>
    </source>
</reference>
<evidence type="ECO:0000313" key="4">
    <source>
        <dbReference type="Proteomes" id="UP000244441"/>
    </source>
</evidence>
<dbReference type="Proteomes" id="UP000244441">
    <property type="component" value="Chromosome"/>
</dbReference>
<keyword evidence="1" id="KW-0175">Coiled coil</keyword>
<dbReference type="KEGG" id="cate:C2869_11380"/>
<dbReference type="OrthoDB" id="9764808at2"/>
<evidence type="ECO:0000259" key="2">
    <source>
        <dbReference type="PROSITE" id="PS51832"/>
    </source>
</evidence>
<sequence length="559" mass="62913">MSSLTEAHHENIAEIRLRQIERMIEVGQALSAEKDTTKLLEQILLAAKDITHSDGGTIYSVNEQGELKFETLINDTLGMYMGGTSDKPIPFPAIPLMVDGKPNLSALVAYAANTDQVINIPDAYEPFDGFDMSGARAMDAKIGYRTRSVLTVPMKNHEGELNGVLQLINAQDCDLVGNIGDIIEFDADIERIVVALASQAAVALTNRQLIDDMEELFQSFTKLLAKSIDEKSPYTGGHCRRVPEITMMLAQATHNTKTGPMADFSMTEEDQYALNIAAWLHDCGKIATPEYVMDKATKLETIFDRIELVEARFEVAKRDTQLLYANKIIEQIKAGNFEAEAQLNAECEQKLHDLEEQMDFLAHANIGGEFMTPDDQQKVRDIGESYHLDIRHRKQPLLEEDEITNLSIARGTLNNEERQIINRHINITIDMLEALPFPRHLRNVPEYAGGHHEKMDGTGYPKGLTRDEMSVPARMMAIADIFEALTASDRPYKPAKKLSECLKILGFMKKDNHIDPDLFDIFVDNKIYEQFAKEFLDDTQIDEIDVNKIPGYVPPEQRN</sequence>
<dbReference type="PANTHER" id="PTHR43155:SF2">
    <property type="entry name" value="CYCLIC DI-GMP PHOSPHODIESTERASE PA4108"/>
    <property type="match status" value="1"/>
</dbReference>
<keyword evidence="3" id="KW-0378">Hydrolase</keyword>
<dbReference type="Pfam" id="PF13487">
    <property type="entry name" value="HD_5"/>
    <property type="match status" value="1"/>
</dbReference>
<dbReference type="InterPro" id="IPR003018">
    <property type="entry name" value="GAF"/>
</dbReference>
<feature type="domain" description="HD-GYP" evidence="2">
    <location>
        <begin position="325"/>
        <end position="538"/>
    </location>
</feature>
<evidence type="ECO:0000256" key="1">
    <source>
        <dbReference type="SAM" id="Coils"/>
    </source>
</evidence>
<dbReference type="SMART" id="SM00471">
    <property type="entry name" value="HDc"/>
    <property type="match status" value="1"/>
</dbReference>
<name>A0A2S0VS04_9ALTE</name>
<gene>
    <name evidence="3" type="ORF">C2869_11380</name>
</gene>